<dbReference type="SUPFAM" id="SSF46911">
    <property type="entry name" value="Ribosomal protein S18"/>
    <property type="match status" value="1"/>
</dbReference>
<dbReference type="GO" id="GO:0070181">
    <property type="term" value="F:small ribosomal subunit rRNA binding"/>
    <property type="evidence" value="ECO:0007669"/>
    <property type="project" value="TreeGrafter"/>
</dbReference>
<dbReference type="PANTHER" id="PTHR13479:SF66">
    <property type="entry name" value="LARGE RIBOSOMAL SUBUNIT PROTEIN ML66"/>
    <property type="match status" value="1"/>
</dbReference>
<dbReference type="PANTHER" id="PTHR13479">
    <property type="entry name" value="30S RIBOSOMAL PROTEIN S18"/>
    <property type="match status" value="1"/>
</dbReference>
<dbReference type="OMA" id="ACQTKFC"/>
<sequence length="169" mass="19699">MVLKSRTAFNFAASMIKRNFKTSSTLCLKQIQEVVNGKTIEVRGVNVKSDREEKLIEHSHFGESCVLCRLDLKIKYSDVLILEQFMRPDGSVLPREVTGLCVEQQEKVENCILQAHWSGLFPDKKPADYNAAVEESEWRRYKRYWDTPEQLFDKTLKTIPGSFAYIRRY</sequence>
<evidence type="ECO:0000256" key="2">
    <source>
        <dbReference type="ARBA" id="ARBA00023274"/>
    </source>
</evidence>
<dbReference type="WBParaSite" id="nRc.2.0.1.t11667-RA">
    <property type="protein sequence ID" value="nRc.2.0.1.t11667-RA"/>
    <property type="gene ID" value="nRc.2.0.1.g11667"/>
</dbReference>
<reference evidence="4" key="1">
    <citation type="submission" date="2022-11" db="UniProtKB">
        <authorList>
            <consortium name="WormBaseParasite"/>
        </authorList>
    </citation>
    <scope>IDENTIFICATION</scope>
</reference>
<dbReference type="InterPro" id="IPR001648">
    <property type="entry name" value="Ribosomal_bS18"/>
</dbReference>
<dbReference type="GO" id="GO:0005763">
    <property type="term" value="C:mitochondrial small ribosomal subunit"/>
    <property type="evidence" value="ECO:0007669"/>
    <property type="project" value="TreeGrafter"/>
</dbReference>
<dbReference type="AlphaFoldDB" id="A0A915ICP1"/>
<dbReference type="Gene3D" id="4.10.640.10">
    <property type="entry name" value="Ribosomal protein S18"/>
    <property type="match status" value="1"/>
</dbReference>
<dbReference type="Proteomes" id="UP000887565">
    <property type="component" value="Unplaced"/>
</dbReference>
<keyword evidence="3" id="KW-1185">Reference proteome</keyword>
<name>A0A915ICP1_ROMCU</name>
<keyword evidence="1" id="KW-0689">Ribosomal protein</keyword>
<dbReference type="InterPro" id="IPR036870">
    <property type="entry name" value="Ribosomal_bS18_sf"/>
</dbReference>
<evidence type="ECO:0000256" key="1">
    <source>
        <dbReference type="ARBA" id="ARBA00022980"/>
    </source>
</evidence>
<dbReference type="GO" id="GO:0003735">
    <property type="term" value="F:structural constituent of ribosome"/>
    <property type="evidence" value="ECO:0007669"/>
    <property type="project" value="InterPro"/>
</dbReference>
<accession>A0A915ICP1</accession>
<evidence type="ECO:0000313" key="3">
    <source>
        <dbReference type="Proteomes" id="UP000887565"/>
    </source>
</evidence>
<protein>
    <submittedName>
        <fullName evidence="4">28S ribosomal protein S18a, mitochondrial</fullName>
    </submittedName>
</protein>
<proteinExistence type="predicted"/>
<evidence type="ECO:0000313" key="4">
    <source>
        <dbReference type="WBParaSite" id="nRc.2.0.1.t11667-RA"/>
    </source>
</evidence>
<keyword evidence="2" id="KW-0687">Ribonucleoprotein</keyword>
<dbReference type="Pfam" id="PF01084">
    <property type="entry name" value="Ribosomal_S18"/>
    <property type="match status" value="1"/>
</dbReference>
<organism evidence="3 4">
    <name type="scientific">Romanomermis culicivorax</name>
    <name type="common">Nematode worm</name>
    <dbReference type="NCBI Taxonomy" id="13658"/>
    <lineage>
        <taxon>Eukaryota</taxon>
        <taxon>Metazoa</taxon>
        <taxon>Ecdysozoa</taxon>
        <taxon>Nematoda</taxon>
        <taxon>Enoplea</taxon>
        <taxon>Dorylaimia</taxon>
        <taxon>Mermithida</taxon>
        <taxon>Mermithoidea</taxon>
        <taxon>Mermithidae</taxon>
        <taxon>Romanomermis</taxon>
    </lineage>
</organism>
<dbReference type="GO" id="GO:0032543">
    <property type="term" value="P:mitochondrial translation"/>
    <property type="evidence" value="ECO:0007669"/>
    <property type="project" value="TreeGrafter"/>
</dbReference>